<dbReference type="EMBL" id="CP012333">
    <property type="protein sequence ID" value="AKV01552.1"/>
    <property type="molecule type" value="Genomic_DNA"/>
</dbReference>
<feature type="transmembrane region" description="Helical" evidence="12">
    <location>
        <begin position="114"/>
        <end position="135"/>
    </location>
</feature>
<feature type="transmembrane region" description="Helical" evidence="12">
    <location>
        <begin position="361"/>
        <end position="380"/>
    </location>
</feature>
<feature type="transmembrane region" description="Helical" evidence="12">
    <location>
        <begin position="235"/>
        <end position="254"/>
    </location>
</feature>
<evidence type="ECO:0000256" key="9">
    <source>
        <dbReference type="ARBA" id="ARBA00023065"/>
    </source>
</evidence>
<keyword evidence="15" id="KW-1185">Reference proteome</keyword>
<evidence type="ECO:0000256" key="7">
    <source>
        <dbReference type="ARBA" id="ARBA00022989"/>
    </source>
</evidence>
<evidence type="ECO:0000256" key="8">
    <source>
        <dbReference type="ARBA" id="ARBA00023053"/>
    </source>
</evidence>
<dbReference type="Pfam" id="PF00999">
    <property type="entry name" value="Na_H_Exchanger"/>
    <property type="match status" value="1"/>
</dbReference>
<dbReference type="PANTHER" id="PTHR10110:SF195">
    <property type="entry name" value="NA(+)_H(+) ANTIPORTER NHAS2"/>
    <property type="match status" value="1"/>
</dbReference>
<keyword evidence="10 12" id="KW-0472">Membrane</keyword>
<dbReference type="InterPro" id="IPR006153">
    <property type="entry name" value="Cation/H_exchanger_TM"/>
</dbReference>
<dbReference type="InterPro" id="IPR018422">
    <property type="entry name" value="Cation/H_exchanger_CPA1"/>
</dbReference>
<feature type="domain" description="Cation/H+ exchanger transmembrane" evidence="13">
    <location>
        <begin position="17"/>
        <end position="386"/>
    </location>
</feature>
<feature type="transmembrane region" description="Helical" evidence="12">
    <location>
        <begin position="30"/>
        <end position="50"/>
    </location>
</feature>
<dbReference type="GO" id="GO:0005886">
    <property type="term" value="C:plasma membrane"/>
    <property type="evidence" value="ECO:0007669"/>
    <property type="project" value="UniProtKB-SubCell"/>
</dbReference>
<dbReference type="Proteomes" id="UP000064967">
    <property type="component" value="Chromosome"/>
</dbReference>
<feature type="transmembrane region" description="Helical" evidence="12">
    <location>
        <begin position="212"/>
        <end position="229"/>
    </location>
</feature>
<evidence type="ECO:0000256" key="12">
    <source>
        <dbReference type="SAM" id="Phobius"/>
    </source>
</evidence>
<dbReference type="GO" id="GO:0015385">
    <property type="term" value="F:sodium:proton antiporter activity"/>
    <property type="evidence" value="ECO:0007669"/>
    <property type="project" value="InterPro"/>
</dbReference>
<gene>
    <name evidence="14" type="ORF">AKJ09_08215</name>
</gene>
<feature type="transmembrane region" description="Helical" evidence="12">
    <location>
        <begin position="56"/>
        <end position="73"/>
    </location>
</feature>
<sequence>MIRERLESFLSVLAVGAAVAIGAKRIGVPYNVALVIVGLVLVLVDMLPHAPMDPDIVLVAFLPLLVFEGALFADADSLRHAGRPILALAVPGVVLSLVATAGVSTLALGLPFQVALLLGALLAITDTVSVLLAFRSTRVPHRLAAIMEGESLFNDGTALVLVSVTTAAVVNGTFGLAPTLRALAIAIAGGTLLGLAFGAIGSAVLRRAPDHLTAILASAVLVFATSLLAERVHASPVIAVVVAGLAVGRAARRVLEPSRVLALQGFWETTGFAVNVFLFLLVGMQIDARMLGEEAMSIGLALVALHAGRAVSVYGCFAIMRLVSKENVSTRWQHVMVFGNIKGALSMAAVLALPSELPHRHRLVTIVFGVTFVTLIMQALPFRRVLVALGVAGKGARDRFEQARAQLILARRGQAELDDLLGSGLVSRRDHAERRAAFQRTIIAAERILRTPEADALDDVVIDGAILSAQKAALLDAARRGLVGTDTADQEVSRLDDRLMKLTAQHEAETEGGAN</sequence>
<dbReference type="RefSeq" id="WP_240488721.1">
    <property type="nucleotide sequence ID" value="NZ_CP012333.1"/>
</dbReference>
<evidence type="ECO:0000256" key="6">
    <source>
        <dbReference type="ARBA" id="ARBA00022692"/>
    </source>
</evidence>
<feature type="transmembrane region" description="Helical" evidence="12">
    <location>
        <begin position="183"/>
        <end position="205"/>
    </location>
</feature>
<keyword evidence="4" id="KW-0050">Antiport</keyword>
<keyword evidence="7 12" id="KW-1133">Transmembrane helix</keyword>
<keyword evidence="8" id="KW-0915">Sodium</keyword>
<evidence type="ECO:0000256" key="2">
    <source>
        <dbReference type="ARBA" id="ARBA00007367"/>
    </source>
</evidence>
<keyword evidence="9" id="KW-0406">Ion transport</keyword>
<keyword evidence="5" id="KW-1003">Cell membrane</keyword>
<feature type="transmembrane region" description="Helical" evidence="12">
    <location>
        <begin position="85"/>
        <end position="108"/>
    </location>
</feature>
<protein>
    <submittedName>
        <fullName evidence="14">Na+/H+ antiporter</fullName>
    </submittedName>
</protein>
<keyword evidence="3" id="KW-0813">Transport</keyword>
<organism evidence="14 15">
    <name type="scientific">Labilithrix luteola</name>
    <dbReference type="NCBI Taxonomy" id="1391654"/>
    <lineage>
        <taxon>Bacteria</taxon>
        <taxon>Pseudomonadati</taxon>
        <taxon>Myxococcota</taxon>
        <taxon>Polyangia</taxon>
        <taxon>Polyangiales</taxon>
        <taxon>Labilitrichaceae</taxon>
        <taxon>Labilithrix</taxon>
    </lineage>
</organism>
<evidence type="ECO:0000256" key="5">
    <source>
        <dbReference type="ARBA" id="ARBA00022475"/>
    </source>
</evidence>
<feature type="transmembrane region" description="Helical" evidence="12">
    <location>
        <begin position="335"/>
        <end position="355"/>
    </location>
</feature>
<feature type="transmembrane region" description="Helical" evidence="12">
    <location>
        <begin position="266"/>
        <end position="286"/>
    </location>
</feature>
<evidence type="ECO:0000256" key="11">
    <source>
        <dbReference type="ARBA" id="ARBA00023201"/>
    </source>
</evidence>
<evidence type="ECO:0000313" key="15">
    <source>
        <dbReference type="Proteomes" id="UP000064967"/>
    </source>
</evidence>
<comment type="similarity">
    <text evidence="2">Belongs to the monovalent cation:proton antiporter 1 (CPA1) transporter (TC 2.A.36) family.</text>
</comment>
<comment type="subcellular location">
    <subcellularLocation>
        <location evidence="1">Cell membrane</location>
        <topology evidence="1">Multi-pass membrane protein</topology>
    </subcellularLocation>
</comment>
<keyword evidence="6 12" id="KW-0812">Transmembrane</keyword>
<evidence type="ECO:0000259" key="13">
    <source>
        <dbReference type="Pfam" id="PF00999"/>
    </source>
</evidence>
<name>A0A0K1Q7B3_9BACT</name>
<evidence type="ECO:0000256" key="3">
    <source>
        <dbReference type="ARBA" id="ARBA00022448"/>
    </source>
</evidence>
<evidence type="ECO:0000256" key="1">
    <source>
        <dbReference type="ARBA" id="ARBA00004651"/>
    </source>
</evidence>
<accession>A0A0K1Q7B3</accession>
<dbReference type="AlphaFoldDB" id="A0A0K1Q7B3"/>
<dbReference type="KEGG" id="llu:AKJ09_08215"/>
<dbReference type="GO" id="GO:0015386">
    <property type="term" value="F:potassium:proton antiporter activity"/>
    <property type="evidence" value="ECO:0007669"/>
    <property type="project" value="TreeGrafter"/>
</dbReference>
<dbReference type="PATRIC" id="fig|1391654.3.peg.8328"/>
<dbReference type="GO" id="GO:0098719">
    <property type="term" value="P:sodium ion import across plasma membrane"/>
    <property type="evidence" value="ECO:0007669"/>
    <property type="project" value="TreeGrafter"/>
</dbReference>
<evidence type="ECO:0000256" key="4">
    <source>
        <dbReference type="ARBA" id="ARBA00022449"/>
    </source>
</evidence>
<proteinExistence type="inferred from homology"/>
<dbReference type="PANTHER" id="PTHR10110">
    <property type="entry name" value="SODIUM/HYDROGEN EXCHANGER"/>
    <property type="match status" value="1"/>
</dbReference>
<evidence type="ECO:0000256" key="10">
    <source>
        <dbReference type="ARBA" id="ARBA00023136"/>
    </source>
</evidence>
<reference evidence="14 15" key="1">
    <citation type="submission" date="2015-08" db="EMBL/GenBank/DDBJ databases">
        <authorList>
            <person name="Babu N.S."/>
            <person name="Beckwith C.J."/>
            <person name="Beseler K.G."/>
            <person name="Brison A."/>
            <person name="Carone J.V."/>
            <person name="Caskin T.P."/>
            <person name="Diamond M."/>
            <person name="Durham M.E."/>
            <person name="Foxe J.M."/>
            <person name="Go M."/>
            <person name="Henderson B.A."/>
            <person name="Jones I.B."/>
            <person name="McGettigan J.A."/>
            <person name="Micheletti S.J."/>
            <person name="Nasrallah M.E."/>
            <person name="Ortiz D."/>
            <person name="Piller C.R."/>
            <person name="Privatt S.R."/>
            <person name="Schneider S.L."/>
            <person name="Sharp S."/>
            <person name="Smith T.C."/>
            <person name="Stanton J.D."/>
            <person name="Ullery H.E."/>
            <person name="Wilson R.J."/>
            <person name="Serrano M.G."/>
            <person name="Buck G."/>
            <person name="Lee V."/>
            <person name="Wang Y."/>
            <person name="Carvalho R."/>
            <person name="Voegtly L."/>
            <person name="Shi R."/>
            <person name="Duckworth R."/>
            <person name="Johnson A."/>
            <person name="Loviza R."/>
            <person name="Walstead R."/>
            <person name="Shah Z."/>
            <person name="Kiflezghi M."/>
            <person name="Wade K."/>
            <person name="Ball S.L."/>
            <person name="Bradley K.W."/>
            <person name="Asai D.J."/>
            <person name="Bowman C.A."/>
            <person name="Russell D.A."/>
            <person name="Pope W.H."/>
            <person name="Jacobs-Sera D."/>
            <person name="Hendrix R.W."/>
            <person name="Hatfull G.F."/>
        </authorList>
    </citation>
    <scope>NUCLEOTIDE SEQUENCE [LARGE SCALE GENOMIC DNA]</scope>
    <source>
        <strain evidence="14 15">DSM 27648</strain>
    </source>
</reference>
<evidence type="ECO:0000313" key="14">
    <source>
        <dbReference type="EMBL" id="AKV01552.1"/>
    </source>
</evidence>
<dbReference type="STRING" id="1391654.AKJ09_08215"/>
<keyword evidence="11" id="KW-0739">Sodium transport</keyword>
<dbReference type="GO" id="GO:0051453">
    <property type="term" value="P:regulation of intracellular pH"/>
    <property type="evidence" value="ECO:0007669"/>
    <property type="project" value="TreeGrafter"/>
</dbReference>
<feature type="transmembrane region" description="Helical" evidence="12">
    <location>
        <begin position="156"/>
        <end position="177"/>
    </location>
</feature>
<feature type="transmembrane region" description="Helical" evidence="12">
    <location>
        <begin position="298"/>
        <end position="323"/>
    </location>
</feature>
<dbReference type="Gene3D" id="6.10.140.1330">
    <property type="match status" value="1"/>
</dbReference>